<accession>A0ABN2STM5</accession>
<proteinExistence type="predicted"/>
<organism evidence="1 2">
    <name type="scientific">Terrabacter lapilli</name>
    <dbReference type="NCBI Taxonomy" id="436231"/>
    <lineage>
        <taxon>Bacteria</taxon>
        <taxon>Bacillati</taxon>
        <taxon>Actinomycetota</taxon>
        <taxon>Actinomycetes</taxon>
        <taxon>Micrococcales</taxon>
        <taxon>Intrasporangiaceae</taxon>
        <taxon>Terrabacter</taxon>
    </lineage>
</organism>
<reference evidence="1 2" key="1">
    <citation type="journal article" date="2019" name="Int. J. Syst. Evol. Microbiol.">
        <title>The Global Catalogue of Microorganisms (GCM) 10K type strain sequencing project: providing services to taxonomists for standard genome sequencing and annotation.</title>
        <authorList>
            <consortium name="The Broad Institute Genomics Platform"/>
            <consortium name="The Broad Institute Genome Sequencing Center for Infectious Disease"/>
            <person name="Wu L."/>
            <person name="Ma J."/>
        </authorList>
    </citation>
    <scope>NUCLEOTIDE SEQUENCE [LARGE SCALE GENOMIC DNA]</scope>
    <source>
        <strain evidence="1 2">JCM 15628</strain>
    </source>
</reference>
<comment type="caution">
    <text evidence="1">The sequence shown here is derived from an EMBL/GenBank/DDBJ whole genome shotgun (WGS) entry which is preliminary data.</text>
</comment>
<evidence type="ECO:0000313" key="2">
    <source>
        <dbReference type="Proteomes" id="UP001500013"/>
    </source>
</evidence>
<name>A0ABN2STM5_9MICO</name>
<gene>
    <name evidence="1" type="ORF">GCM10009817_37900</name>
</gene>
<evidence type="ECO:0000313" key="1">
    <source>
        <dbReference type="EMBL" id="GAA1992168.1"/>
    </source>
</evidence>
<evidence type="ECO:0008006" key="3">
    <source>
        <dbReference type="Google" id="ProtNLM"/>
    </source>
</evidence>
<keyword evidence="2" id="KW-1185">Reference proteome</keyword>
<dbReference type="EMBL" id="BAAAPU010000011">
    <property type="protein sequence ID" value="GAA1992168.1"/>
    <property type="molecule type" value="Genomic_DNA"/>
</dbReference>
<dbReference type="Proteomes" id="UP001500013">
    <property type="component" value="Unassembled WGS sequence"/>
</dbReference>
<protein>
    <recommendedName>
        <fullName evidence="3">Lipoprotein</fullName>
    </recommendedName>
</protein>
<sequence>MCAAVALLAGCGRVSALEPGSSHATTGFGVVAIDPGTGPANPPTARVPADFKVERRTWGGMCAGGACGSMLTVVADGTWVQVVQGKRTTGTLTRKQVVDLMYNVMVTQGRVDHARKAQHPATGKADCAADHDGTSMAYAWTLAGRSDAVSSCDPRRMPVDDVAFEMEEIADSISH</sequence>